<dbReference type="RefSeq" id="WP_005826130.1">
    <property type="nucleotide sequence ID" value="NZ_ACQL01000166.1"/>
</dbReference>
<sequence length="88" mass="10224">MDDTEKNTAHRLRYIFAKNMRRIRRWKDISQEALALNANVSRTYIGEIERGERSVSIDVMGKIADTLEVELSELVKEEISTDILLKTK</sequence>
<organism evidence="5 6">
    <name type="scientific">Actinobacillus minor NM305</name>
    <dbReference type="NCBI Taxonomy" id="637911"/>
    <lineage>
        <taxon>Bacteria</taxon>
        <taxon>Pseudomonadati</taxon>
        <taxon>Pseudomonadota</taxon>
        <taxon>Gammaproteobacteria</taxon>
        <taxon>Pasteurellales</taxon>
        <taxon>Pasteurellaceae</taxon>
        <taxon>Actinobacillus</taxon>
    </lineage>
</organism>
<dbReference type="EMBL" id="ACQL01000166">
    <property type="protein sequence ID" value="EER45993.1"/>
    <property type="molecule type" value="Genomic_DNA"/>
</dbReference>
<dbReference type="PROSITE" id="PS50943">
    <property type="entry name" value="HTH_CROC1"/>
    <property type="match status" value="1"/>
</dbReference>
<dbReference type="GO" id="GO:0003700">
    <property type="term" value="F:DNA-binding transcription factor activity"/>
    <property type="evidence" value="ECO:0007669"/>
    <property type="project" value="TreeGrafter"/>
</dbReference>
<dbReference type="eggNOG" id="COG1396">
    <property type="taxonomic scope" value="Bacteria"/>
</dbReference>
<dbReference type="CDD" id="cd00093">
    <property type="entry name" value="HTH_XRE"/>
    <property type="match status" value="1"/>
</dbReference>
<dbReference type="SMART" id="SM00530">
    <property type="entry name" value="HTH_XRE"/>
    <property type="match status" value="1"/>
</dbReference>
<evidence type="ECO:0000256" key="2">
    <source>
        <dbReference type="ARBA" id="ARBA00023125"/>
    </source>
</evidence>
<evidence type="ECO:0000313" key="6">
    <source>
        <dbReference type="Proteomes" id="UP000005532"/>
    </source>
</evidence>
<dbReference type="Pfam" id="PF01381">
    <property type="entry name" value="HTH_3"/>
    <property type="match status" value="1"/>
</dbReference>
<dbReference type="OrthoDB" id="9800901at2"/>
<accession>C5S4Z7</accession>
<dbReference type="PANTHER" id="PTHR46797">
    <property type="entry name" value="HTH-TYPE TRANSCRIPTIONAL REGULATOR"/>
    <property type="match status" value="1"/>
</dbReference>
<evidence type="ECO:0000259" key="4">
    <source>
        <dbReference type="PROSITE" id="PS50943"/>
    </source>
</evidence>
<dbReference type="AlphaFoldDB" id="C5S4Z7"/>
<keyword evidence="3" id="KW-0804">Transcription</keyword>
<comment type="caution">
    <text evidence="5">The sequence shown here is derived from an EMBL/GenBank/DDBJ whole genome shotgun (WGS) entry which is preliminary data.</text>
</comment>
<evidence type="ECO:0000256" key="1">
    <source>
        <dbReference type="ARBA" id="ARBA00023015"/>
    </source>
</evidence>
<dbReference type="Gene3D" id="1.10.260.40">
    <property type="entry name" value="lambda repressor-like DNA-binding domains"/>
    <property type="match status" value="1"/>
</dbReference>
<keyword evidence="2" id="KW-0238">DNA-binding</keyword>
<dbReference type="InterPro" id="IPR050807">
    <property type="entry name" value="TransReg_Diox_bact_type"/>
</dbReference>
<evidence type="ECO:0000313" key="5">
    <source>
        <dbReference type="EMBL" id="EER45993.1"/>
    </source>
</evidence>
<proteinExistence type="predicted"/>
<evidence type="ECO:0000256" key="3">
    <source>
        <dbReference type="ARBA" id="ARBA00023163"/>
    </source>
</evidence>
<dbReference type="PANTHER" id="PTHR46797:SF23">
    <property type="entry name" value="HTH-TYPE TRANSCRIPTIONAL REGULATOR SUTR"/>
    <property type="match status" value="1"/>
</dbReference>
<dbReference type="InterPro" id="IPR001387">
    <property type="entry name" value="Cro/C1-type_HTH"/>
</dbReference>
<dbReference type="InterPro" id="IPR010982">
    <property type="entry name" value="Lambda_DNA-bd_dom_sf"/>
</dbReference>
<protein>
    <submittedName>
        <fullName evidence="5">XRE family transcriptional regulator</fullName>
    </submittedName>
</protein>
<dbReference type="GO" id="GO:0005829">
    <property type="term" value="C:cytosol"/>
    <property type="evidence" value="ECO:0007669"/>
    <property type="project" value="TreeGrafter"/>
</dbReference>
<dbReference type="Proteomes" id="UP000005532">
    <property type="component" value="Unassembled WGS sequence"/>
</dbReference>
<dbReference type="GO" id="GO:0003677">
    <property type="term" value="F:DNA binding"/>
    <property type="evidence" value="ECO:0007669"/>
    <property type="project" value="UniProtKB-KW"/>
</dbReference>
<dbReference type="SUPFAM" id="SSF47413">
    <property type="entry name" value="lambda repressor-like DNA-binding domains"/>
    <property type="match status" value="1"/>
</dbReference>
<gene>
    <name evidence="5" type="ORF">AM305_03443</name>
</gene>
<keyword evidence="1" id="KW-0805">Transcription regulation</keyword>
<name>C5S4Z7_9PAST</name>
<reference evidence="5 6" key="1">
    <citation type="journal article" date="2010" name="Vet. Microbiol.">
        <title>Production of haemolysins by strains of the Actinobacillus minor/porcitonsillarum complex.</title>
        <authorList>
            <person name="Arya G."/>
            <person name="Niven D.F."/>
        </authorList>
    </citation>
    <scope>NUCLEOTIDE SEQUENCE [LARGE SCALE GENOMIC DNA]</scope>
    <source>
        <strain evidence="5 6">NM305</strain>
    </source>
</reference>
<feature type="domain" description="HTH cro/C1-type" evidence="4">
    <location>
        <begin position="20"/>
        <end position="74"/>
    </location>
</feature>